<dbReference type="PROSITE" id="PS50929">
    <property type="entry name" value="ABC_TM1F"/>
    <property type="match status" value="1"/>
</dbReference>
<comment type="caution">
    <text evidence="11">The sequence shown here is derived from an EMBL/GenBank/DDBJ whole genome shotgun (WGS) entry which is preliminary data.</text>
</comment>
<dbReference type="SUPFAM" id="SSF52540">
    <property type="entry name" value="P-loop containing nucleoside triphosphate hydrolases"/>
    <property type="match status" value="1"/>
</dbReference>
<dbReference type="SUPFAM" id="SSF90123">
    <property type="entry name" value="ABC transporter transmembrane region"/>
    <property type="match status" value="1"/>
</dbReference>
<dbReference type="InterPro" id="IPR003593">
    <property type="entry name" value="AAA+_ATPase"/>
</dbReference>
<dbReference type="Pfam" id="PF00664">
    <property type="entry name" value="ABC_membrane"/>
    <property type="match status" value="1"/>
</dbReference>
<dbReference type="EMBL" id="JBHTAJ010000002">
    <property type="protein sequence ID" value="MFC7178159.1"/>
    <property type="molecule type" value="Genomic_DNA"/>
</dbReference>
<feature type="compositionally biased region" description="Low complexity" evidence="7">
    <location>
        <begin position="12"/>
        <end position="34"/>
    </location>
</feature>
<dbReference type="Gene3D" id="3.40.50.300">
    <property type="entry name" value="P-loop containing nucleotide triphosphate hydrolases"/>
    <property type="match status" value="1"/>
</dbReference>
<dbReference type="Proteomes" id="UP001596435">
    <property type="component" value="Unassembled WGS sequence"/>
</dbReference>
<dbReference type="PANTHER" id="PTHR43394">
    <property type="entry name" value="ATP-DEPENDENT PERMEASE MDL1, MITOCHONDRIAL"/>
    <property type="match status" value="1"/>
</dbReference>
<evidence type="ECO:0000259" key="9">
    <source>
        <dbReference type="PROSITE" id="PS50893"/>
    </source>
</evidence>
<protein>
    <submittedName>
        <fullName evidence="11">ATP-binding cassette domain-containing protein</fullName>
    </submittedName>
</protein>
<feature type="compositionally biased region" description="Pro residues" evidence="7">
    <location>
        <begin position="1"/>
        <end position="11"/>
    </location>
</feature>
<dbReference type="InterPro" id="IPR011527">
    <property type="entry name" value="ABC1_TM_dom"/>
</dbReference>
<evidence type="ECO:0000313" key="11">
    <source>
        <dbReference type="EMBL" id="MFC7178159.1"/>
    </source>
</evidence>
<evidence type="ECO:0000259" key="10">
    <source>
        <dbReference type="PROSITE" id="PS50929"/>
    </source>
</evidence>
<keyword evidence="2 8" id="KW-0812">Transmembrane</keyword>
<dbReference type="PANTHER" id="PTHR43394:SF1">
    <property type="entry name" value="ATP-BINDING CASSETTE SUB-FAMILY B MEMBER 10, MITOCHONDRIAL"/>
    <property type="match status" value="1"/>
</dbReference>
<dbReference type="GO" id="GO:0005524">
    <property type="term" value="F:ATP binding"/>
    <property type="evidence" value="ECO:0007669"/>
    <property type="project" value="UniProtKB-KW"/>
</dbReference>
<feature type="transmembrane region" description="Helical" evidence="8">
    <location>
        <begin position="181"/>
        <end position="213"/>
    </location>
</feature>
<evidence type="ECO:0000256" key="6">
    <source>
        <dbReference type="ARBA" id="ARBA00023136"/>
    </source>
</evidence>
<feature type="domain" description="ABC transmembrane type-1" evidence="10">
    <location>
        <begin position="65"/>
        <end position="341"/>
    </location>
</feature>
<evidence type="ECO:0000256" key="8">
    <source>
        <dbReference type="SAM" id="Phobius"/>
    </source>
</evidence>
<dbReference type="Gene3D" id="1.20.1560.10">
    <property type="entry name" value="ABC transporter type 1, transmembrane domain"/>
    <property type="match status" value="1"/>
</dbReference>
<feature type="region of interest" description="Disordered" evidence="7">
    <location>
        <begin position="1"/>
        <end position="46"/>
    </location>
</feature>
<proteinExistence type="predicted"/>
<dbReference type="PROSITE" id="PS00211">
    <property type="entry name" value="ABC_TRANSPORTER_1"/>
    <property type="match status" value="1"/>
</dbReference>
<dbReference type="CDD" id="cd03228">
    <property type="entry name" value="ABCC_MRP_Like"/>
    <property type="match status" value="1"/>
</dbReference>
<comment type="subcellular location">
    <subcellularLocation>
        <location evidence="1">Cell membrane</location>
        <topology evidence="1">Multi-pass membrane protein</topology>
    </subcellularLocation>
</comment>
<evidence type="ECO:0000256" key="7">
    <source>
        <dbReference type="SAM" id="MobiDB-lite"/>
    </source>
</evidence>
<evidence type="ECO:0000256" key="5">
    <source>
        <dbReference type="ARBA" id="ARBA00022989"/>
    </source>
</evidence>
<name>A0ABW2FLL4_9ACTN</name>
<dbReference type="Pfam" id="PF00005">
    <property type="entry name" value="ABC_tran"/>
    <property type="match status" value="1"/>
</dbReference>
<keyword evidence="5 8" id="KW-1133">Transmembrane helix</keyword>
<sequence length="604" mass="61394">MRTTPPNPAAPAPGGTARRTAAAAGRTGAEAAQAVHPDAAGERHTAPGASRLLRRVLVRTRGWAAVLAGTVAVSTAAALALPAVLADAVDRVLRGQGTGWVPLLGVLCVLTAAETVGQYAGPRAAADATVHLRQETIRRVVAAGPYPAVRFAPGDLVARLTGSAPEAALAAQAVVYSAAQLALALGAVTALAVLALPLAAAFLATAPAGFVLVRRYLRRAGRLGAGYQRVQADLATRLLDALGGSRSIAASATLEQEIERVLAPVPELARHGRRLWDSQRRIAWATGLLAPATQLTVLAVAGYELSAGALTVGGLLAALGYTGIGLSGFGTAQSLLDLARARAGAGRVAEVLDLPVRAPGTVPLPPGAGLLELRGVTLRRSGAAVLDGLDLRVPAGTCVAVVGRSGSGASLLAAVAGGLLDPDEGEVLLDGVRMDGIRPGDLRAAVAHAFADPALPGATLLDALALAAEPVAPDAVHAAARAARADGFVRRLPEGYRTPTALTPLSGGERQRLGLARAFAHGGRLLVLDEATSSLDGATEAAVLAAMDRDLPGRTRLVVTRRAATAARADAVAWLDAGRIRGLAPHAALWRLPEYRSVFHDPAD</sequence>
<feature type="transmembrane region" description="Helical" evidence="8">
    <location>
        <begin position="309"/>
        <end position="332"/>
    </location>
</feature>
<keyword evidence="3" id="KW-0547">Nucleotide-binding</keyword>
<dbReference type="InterPro" id="IPR039421">
    <property type="entry name" value="Type_1_exporter"/>
</dbReference>
<organism evidence="11 12">
    <name type="scientific">Kitasatospora paranensis</name>
    <dbReference type="NCBI Taxonomy" id="258053"/>
    <lineage>
        <taxon>Bacteria</taxon>
        <taxon>Bacillati</taxon>
        <taxon>Actinomycetota</taxon>
        <taxon>Actinomycetes</taxon>
        <taxon>Kitasatosporales</taxon>
        <taxon>Streptomycetaceae</taxon>
        <taxon>Kitasatospora</taxon>
    </lineage>
</organism>
<keyword evidence="12" id="KW-1185">Reference proteome</keyword>
<dbReference type="InterPro" id="IPR017871">
    <property type="entry name" value="ABC_transporter-like_CS"/>
</dbReference>
<dbReference type="InterPro" id="IPR036640">
    <property type="entry name" value="ABC1_TM_sf"/>
</dbReference>
<evidence type="ECO:0000256" key="3">
    <source>
        <dbReference type="ARBA" id="ARBA00022741"/>
    </source>
</evidence>
<keyword evidence="6 8" id="KW-0472">Membrane</keyword>
<feature type="transmembrane region" description="Helical" evidence="8">
    <location>
        <begin position="63"/>
        <end position="85"/>
    </location>
</feature>
<dbReference type="RefSeq" id="WP_380230242.1">
    <property type="nucleotide sequence ID" value="NZ_JBHSVH010000002.1"/>
</dbReference>
<dbReference type="PROSITE" id="PS50893">
    <property type="entry name" value="ABC_TRANSPORTER_2"/>
    <property type="match status" value="1"/>
</dbReference>
<dbReference type="InterPro" id="IPR027417">
    <property type="entry name" value="P-loop_NTPase"/>
</dbReference>
<gene>
    <name evidence="11" type="ORF">ACFQMG_01110</name>
</gene>
<dbReference type="InterPro" id="IPR003439">
    <property type="entry name" value="ABC_transporter-like_ATP-bd"/>
</dbReference>
<evidence type="ECO:0000256" key="1">
    <source>
        <dbReference type="ARBA" id="ARBA00004651"/>
    </source>
</evidence>
<feature type="transmembrane region" description="Helical" evidence="8">
    <location>
        <begin position="282"/>
        <end position="303"/>
    </location>
</feature>
<evidence type="ECO:0000256" key="4">
    <source>
        <dbReference type="ARBA" id="ARBA00022840"/>
    </source>
</evidence>
<dbReference type="SMART" id="SM00382">
    <property type="entry name" value="AAA"/>
    <property type="match status" value="1"/>
</dbReference>
<feature type="domain" description="ABC transporter" evidence="9">
    <location>
        <begin position="371"/>
        <end position="602"/>
    </location>
</feature>
<evidence type="ECO:0000256" key="2">
    <source>
        <dbReference type="ARBA" id="ARBA00022692"/>
    </source>
</evidence>
<accession>A0ABW2FLL4</accession>
<reference evidence="12" key="1">
    <citation type="journal article" date="2019" name="Int. J. Syst. Evol. Microbiol.">
        <title>The Global Catalogue of Microorganisms (GCM) 10K type strain sequencing project: providing services to taxonomists for standard genome sequencing and annotation.</title>
        <authorList>
            <consortium name="The Broad Institute Genomics Platform"/>
            <consortium name="The Broad Institute Genome Sequencing Center for Infectious Disease"/>
            <person name="Wu L."/>
            <person name="Ma J."/>
        </authorList>
    </citation>
    <scope>NUCLEOTIDE SEQUENCE [LARGE SCALE GENOMIC DNA]</scope>
    <source>
        <strain evidence="12">CGMCC 1.12859</strain>
    </source>
</reference>
<evidence type="ECO:0000313" key="12">
    <source>
        <dbReference type="Proteomes" id="UP001596435"/>
    </source>
</evidence>
<keyword evidence="4 11" id="KW-0067">ATP-binding</keyword>